<dbReference type="AlphaFoldDB" id="A0A1Y2CX09"/>
<evidence type="ECO:0000256" key="4">
    <source>
        <dbReference type="ARBA" id="ARBA00023212"/>
    </source>
</evidence>
<keyword evidence="9" id="KW-1185">Reference proteome</keyword>
<dbReference type="PANTHER" id="PTHR20899:SF1">
    <property type="entry name" value="PIERCER OF MICROTUBULE WALL 1 PROTEIN"/>
    <property type="match status" value="1"/>
</dbReference>
<dbReference type="Pfam" id="PF14892">
    <property type="entry name" value="PIRC1_2"/>
    <property type="match status" value="1"/>
</dbReference>
<accession>A0A1Y2CX09</accession>
<reference evidence="8 9" key="1">
    <citation type="submission" date="2016-07" db="EMBL/GenBank/DDBJ databases">
        <title>Pervasive Adenine N6-methylation of Active Genes in Fungi.</title>
        <authorList>
            <consortium name="DOE Joint Genome Institute"/>
            <person name="Mondo S.J."/>
            <person name="Dannebaum R.O."/>
            <person name="Kuo R.C."/>
            <person name="Labutti K."/>
            <person name="Haridas S."/>
            <person name="Kuo A."/>
            <person name="Salamov A."/>
            <person name="Ahrendt S.R."/>
            <person name="Lipzen A."/>
            <person name="Sullivan W."/>
            <person name="Andreopoulos W.B."/>
            <person name="Clum A."/>
            <person name="Lindquist E."/>
            <person name="Daum C."/>
            <person name="Ramamoorthy G.K."/>
            <person name="Gryganskyi A."/>
            <person name="Culley D."/>
            <person name="Magnuson J.K."/>
            <person name="James T.Y."/>
            <person name="O'Malley M.A."/>
            <person name="Stajich J.E."/>
            <person name="Spatafora J.W."/>
            <person name="Visel A."/>
            <person name="Grigoriev I.V."/>
        </authorList>
    </citation>
    <scope>NUCLEOTIDE SEQUENCE [LARGE SCALE GENOMIC DNA]</scope>
    <source>
        <strain evidence="8 9">JEL800</strain>
    </source>
</reference>
<evidence type="ECO:0000256" key="3">
    <source>
        <dbReference type="ARBA" id="ARBA00022490"/>
    </source>
</evidence>
<proteinExistence type="inferred from homology"/>
<comment type="similarity">
    <text evidence="6">Belongs to the PIERCE1 family.</text>
</comment>
<name>A0A1Y2CX09_9FUNG</name>
<evidence type="ECO:0000313" key="8">
    <source>
        <dbReference type="EMBL" id="ORY51568.1"/>
    </source>
</evidence>
<gene>
    <name evidence="8" type="ORF">BCR33DRAFT_712600</name>
</gene>
<dbReference type="InterPro" id="IPR026507">
    <property type="entry name" value="PIRC1/2"/>
</dbReference>
<evidence type="ECO:0000256" key="2">
    <source>
        <dbReference type="ARBA" id="ARBA00004245"/>
    </source>
</evidence>
<dbReference type="PANTHER" id="PTHR20899">
    <property type="entry name" value="PIERCE HOMOLOG"/>
    <property type="match status" value="1"/>
</dbReference>
<keyword evidence="3" id="KW-0963">Cytoplasm</keyword>
<dbReference type="Proteomes" id="UP000193642">
    <property type="component" value="Unassembled WGS sequence"/>
</dbReference>
<protein>
    <submittedName>
        <fullName evidence="8">Uncharacterized protein</fullName>
    </submittedName>
</protein>
<keyword evidence="4" id="KW-0206">Cytoskeleton</keyword>
<sequence length="97" mass="11415">MDEKPLYKMPLEHQIRQKPPGTRTSDYYACEKLPRRFECPGLLEYILRKQPTYMTTSNMYGMYPPTVHEMPNKFYGQTSKFTELMGARISRDCGLNP</sequence>
<keyword evidence="5" id="KW-0966">Cell projection</keyword>
<evidence type="ECO:0000256" key="1">
    <source>
        <dbReference type="ARBA" id="ARBA00004138"/>
    </source>
</evidence>
<comment type="caution">
    <text evidence="8">The sequence shown here is derived from an EMBL/GenBank/DDBJ whole genome shotgun (WGS) entry which is preliminary data.</text>
</comment>
<dbReference type="OrthoDB" id="546383at2759"/>
<comment type="subcellular location">
    <subcellularLocation>
        <location evidence="1">Cell projection</location>
        <location evidence="1">Cilium</location>
    </subcellularLocation>
    <subcellularLocation>
        <location evidence="2">Cytoplasm</location>
        <location evidence="2">Cytoskeleton</location>
    </subcellularLocation>
</comment>
<dbReference type="GO" id="GO:0005879">
    <property type="term" value="C:axonemal microtubule"/>
    <property type="evidence" value="ECO:0007669"/>
    <property type="project" value="InterPro"/>
</dbReference>
<evidence type="ECO:0000256" key="6">
    <source>
        <dbReference type="ARBA" id="ARBA00038014"/>
    </source>
</evidence>
<dbReference type="EMBL" id="MCGO01000005">
    <property type="protein sequence ID" value="ORY51568.1"/>
    <property type="molecule type" value="Genomic_DNA"/>
</dbReference>
<feature type="region of interest" description="Disordered" evidence="7">
    <location>
        <begin position="1"/>
        <end position="24"/>
    </location>
</feature>
<organism evidence="8 9">
    <name type="scientific">Rhizoclosmatium globosum</name>
    <dbReference type="NCBI Taxonomy" id="329046"/>
    <lineage>
        <taxon>Eukaryota</taxon>
        <taxon>Fungi</taxon>
        <taxon>Fungi incertae sedis</taxon>
        <taxon>Chytridiomycota</taxon>
        <taxon>Chytridiomycota incertae sedis</taxon>
        <taxon>Chytridiomycetes</taxon>
        <taxon>Chytridiales</taxon>
        <taxon>Chytriomycetaceae</taxon>
        <taxon>Rhizoclosmatium</taxon>
    </lineage>
</organism>
<evidence type="ECO:0000313" key="9">
    <source>
        <dbReference type="Proteomes" id="UP000193642"/>
    </source>
</evidence>
<evidence type="ECO:0000256" key="5">
    <source>
        <dbReference type="ARBA" id="ARBA00023273"/>
    </source>
</evidence>
<evidence type="ECO:0000256" key="7">
    <source>
        <dbReference type="SAM" id="MobiDB-lite"/>
    </source>
</evidence>
<feature type="compositionally biased region" description="Basic and acidic residues" evidence="7">
    <location>
        <begin position="1"/>
        <end position="15"/>
    </location>
</feature>
<dbReference type="GO" id="GO:0035082">
    <property type="term" value="P:axoneme assembly"/>
    <property type="evidence" value="ECO:0007669"/>
    <property type="project" value="InterPro"/>
</dbReference>